<dbReference type="PANTHER" id="PTHR44591">
    <property type="entry name" value="STRESS RESPONSE REGULATOR PROTEIN 1"/>
    <property type="match status" value="1"/>
</dbReference>
<dbReference type="EMBL" id="CBXV010000004">
    <property type="protein sequence ID" value="CDM65276.1"/>
    <property type="molecule type" value="Genomic_DNA"/>
</dbReference>
<dbReference type="SUPFAM" id="SSF52172">
    <property type="entry name" value="CheY-like"/>
    <property type="match status" value="1"/>
</dbReference>
<evidence type="ECO:0000256" key="2">
    <source>
        <dbReference type="PROSITE-ProRule" id="PRU00169"/>
    </source>
</evidence>
<feature type="modified residue" description="4-aspartylphosphate" evidence="2">
    <location>
        <position position="58"/>
    </location>
</feature>
<sequence>MALSTVRILYVENQALVFLTVKQMLEQEGWEVDYARNMIGALQKIEREEERYDLIILDSKLRGGRGLELLRRVRELPYRRRTPVLMFTSEECLSEALSAGADAYLPKPEGIRSITATIRRLLKARKVSLSRNVH</sequence>
<keyword evidence="5" id="KW-1185">Reference proteome</keyword>
<accession>A0A0B6WW07</accession>
<organism evidence="4 5">
    <name type="scientific">Pyrinomonas methylaliphatogenes</name>
    <dbReference type="NCBI Taxonomy" id="454194"/>
    <lineage>
        <taxon>Bacteria</taxon>
        <taxon>Pseudomonadati</taxon>
        <taxon>Acidobacteriota</taxon>
        <taxon>Blastocatellia</taxon>
        <taxon>Blastocatellales</taxon>
        <taxon>Pyrinomonadaceae</taxon>
        <taxon>Pyrinomonas</taxon>
    </lineage>
</organism>
<dbReference type="InterPro" id="IPR011006">
    <property type="entry name" value="CheY-like_superfamily"/>
</dbReference>
<gene>
    <name evidence="4" type="ORF">PYK22_01274</name>
</gene>
<reference evidence="4 5" key="1">
    <citation type="submission" date="2013-12" db="EMBL/GenBank/DDBJ databases">
        <authorList>
            <person name="Stott M."/>
        </authorList>
    </citation>
    <scope>NUCLEOTIDE SEQUENCE [LARGE SCALE GENOMIC DNA]</scope>
    <source>
        <strain evidence="4 5">K22</strain>
    </source>
</reference>
<name>A0A0B6WW07_9BACT</name>
<protein>
    <submittedName>
        <fullName evidence="4">Response regulator with CheY-like receiver domain and winged-helix DNA-binding domain</fullName>
    </submittedName>
</protein>
<dbReference type="STRING" id="454194.PYK22_01274"/>
<dbReference type="Proteomes" id="UP000031518">
    <property type="component" value="Unassembled WGS sequence"/>
</dbReference>
<dbReference type="InterPro" id="IPR001789">
    <property type="entry name" value="Sig_transdc_resp-reg_receiver"/>
</dbReference>
<dbReference type="OrthoDB" id="3197131at2"/>
<keyword evidence="1 2" id="KW-0597">Phosphoprotein</keyword>
<evidence type="ECO:0000313" key="4">
    <source>
        <dbReference type="EMBL" id="CDM65276.1"/>
    </source>
</evidence>
<dbReference type="InterPro" id="IPR050595">
    <property type="entry name" value="Bact_response_regulator"/>
</dbReference>
<dbReference type="PANTHER" id="PTHR44591:SF3">
    <property type="entry name" value="RESPONSE REGULATORY DOMAIN-CONTAINING PROTEIN"/>
    <property type="match status" value="1"/>
</dbReference>
<dbReference type="SMART" id="SM00448">
    <property type="entry name" value="REC"/>
    <property type="match status" value="1"/>
</dbReference>
<dbReference type="GO" id="GO:0000160">
    <property type="term" value="P:phosphorelay signal transduction system"/>
    <property type="evidence" value="ECO:0007669"/>
    <property type="project" value="InterPro"/>
</dbReference>
<reference evidence="4 5" key="2">
    <citation type="submission" date="2015-01" db="EMBL/GenBank/DDBJ databases">
        <title>Complete genome sequence of Pyrinomonas methylaliphatogenes type strain K22T.</title>
        <authorList>
            <person name="Lee K.C.Y."/>
            <person name="Power J.F."/>
            <person name="Dunfield P.F."/>
            <person name="Morgan X.C."/>
            <person name="Huttenhower C."/>
            <person name="Stott M.B."/>
        </authorList>
    </citation>
    <scope>NUCLEOTIDE SEQUENCE [LARGE SCALE GENOMIC DNA]</scope>
    <source>
        <strain evidence="4 5">K22</strain>
    </source>
</reference>
<feature type="domain" description="Response regulatory" evidence="3">
    <location>
        <begin position="7"/>
        <end position="122"/>
    </location>
</feature>
<dbReference type="CDD" id="cd00156">
    <property type="entry name" value="REC"/>
    <property type="match status" value="1"/>
</dbReference>
<dbReference type="Pfam" id="PF00072">
    <property type="entry name" value="Response_reg"/>
    <property type="match status" value="1"/>
</dbReference>
<dbReference type="RefSeq" id="WP_041975650.1">
    <property type="nucleotide sequence ID" value="NZ_CBXV010000004.1"/>
</dbReference>
<dbReference type="AlphaFoldDB" id="A0A0B6WW07"/>
<evidence type="ECO:0000256" key="1">
    <source>
        <dbReference type="ARBA" id="ARBA00022553"/>
    </source>
</evidence>
<proteinExistence type="predicted"/>
<dbReference type="GO" id="GO:0003677">
    <property type="term" value="F:DNA binding"/>
    <property type="evidence" value="ECO:0007669"/>
    <property type="project" value="UniProtKB-KW"/>
</dbReference>
<dbReference type="Gene3D" id="3.40.50.2300">
    <property type="match status" value="1"/>
</dbReference>
<evidence type="ECO:0000259" key="3">
    <source>
        <dbReference type="PROSITE" id="PS50110"/>
    </source>
</evidence>
<dbReference type="PROSITE" id="PS50110">
    <property type="entry name" value="RESPONSE_REGULATORY"/>
    <property type="match status" value="1"/>
</dbReference>
<keyword evidence="4" id="KW-0238">DNA-binding</keyword>
<evidence type="ECO:0000313" key="5">
    <source>
        <dbReference type="Proteomes" id="UP000031518"/>
    </source>
</evidence>